<dbReference type="AlphaFoldDB" id="A0A8T0ITH6"/>
<dbReference type="InterPro" id="IPR053262">
    <property type="entry name" value="ArsA_ATPase-like"/>
</dbReference>
<organism evidence="2 3">
    <name type="scientific">Ceratodon purpureus</name>
    <name type="common">Fire moss</name>
    <name type="synonym">Dicranum purpureum</name>
    <dbReference type="NCBI Taxonomy" id="3225"/>
    <lineage>
        <taxon>Eukaryota</taxon>
        <taxon>Viridiplantae</taxon>
        <taxon>Streptophyta</taxon>
        <taxon>Embryophyta</taxon>
        <taxon>Bryophyta</taxon>
        <taxon>Bryophytina</taxon>
        <taxon>Bryopsida</taxon>
        <taxon>Dicranidae</taxon>
        <taxon>Pseudoditrichales</taxon>
        <taxon>Ditrichaceae</taxon>
        <taxon>Ceratodon</taxon>
    </lineage>
</organism>
<gene>
    <name evidence="2" type="ORF">KC19_2G134900</name>
</gene>
<comment type="caution">
    <text evidence="2">The sequence shown here is derived from an EMBL/GenBank/DDBJ whole genome shotgun (WGS) entry which is preliminary data.</text>
</comment>
<dbReference type="InterPro" id="IPR025723">
    <property type="entry name" value="ArsA/GET3_ATPase-like"/>
</dbReference>
<name>A0A8T0ITH6_CERPU</name>
<dbReference type="Pfam" id="PF02374">
    <property type="entry name" value="ArsA_ATPase"/>
    <property type="match status" value="1"/>
</dbReference>
<dbReference type="SUPFAM" id="SSF52540">
    <property type="entry name" value="P-loop containing nucleoside triphosphate hydrolases"/>
    <property type="match status" value="1"/>
</dbReference>
<dbReference type="Gene3D" id="3.40.50.300">
    <property type="entry name" value="P-loop containing nucleotide triphosphate hydrolases"/>
    <property type="match status" value="1"/>
</dbReference>
<evidence type="ECO:0000259" key="1">
    <source>
        <dbReference type="Pfam" id="PF02374"/>
    </source>
</evidence>
<proteinExistence type="predicted"/>
<sequence>MGVMVAMAVCFAKPSPLSFQTGDAVTLFPRHGIKWAVRSTRLSTRRVAVRASGVKGAKLVTLVGKGGAGKTTAAVLAAQYYASTGMRTCLLIQSQDPTADVLLGQKLGSAPSSFRNGNLTAFRLETTKMIIEPLAQIKSADARQNFSQGALDEIKGEELSVLPGMDPILAMGAIERLTGFTGGLFKGMGKKDDKDYDVVVYDGLSSDEIFRMFGSAERARWYVNRFRSIAEKTDAGRVALPSVLRLMESAFLDESKGTTRSTNEIWDATNRILQRVVETFQDPNRFSCFLVTNPSNSISVDTALRYWGCATQAGVHVAGALYPFSSTEATPPDADFGKKFVPLPVAGLPYVSFASPPNWDEVVGRLSKEAKGIMSGTSQGGSIPAPVTFDQAARTVTLFLPGFQKSDIKLSQVLVFFH</sequence>
<dbReference type="InterPro" id="IPR027417">
    <property type="entry name" value="P-loop_NTPase"/>
</dbReference>
<dbReference type="CDD" id="cd02035">
    <property type="entry name" value="ArsA"/>
    <property type="match status" value="1"/>
</dbReference>
<dbReference type="PANTHER" id="PTHR43868:SF1">
    <property type="entry name" value="P-LOOP CONTAINING NUCLEOSIDE TRIPHOSPHATE HYDROLASES SUPERFAMILY PROTEIN"/>
    <property type="match status" value="1"/>
</dbReference>
<protein>
    <recommendedName>
        <fullName evidence="1">ArsA/GET3 Anion-transporting ATPase-like domain-containing protein</fullName>
    </recommendedName>
</protein>
<dbReference type="PANTHER" id="PTHR43868">
    <property type="entry name" value="OS02G0711200 PROTEIN"/>
    <property type="match status" value="1"/>
</dbReference>
<keyword evidence="3" id="KW-1185">Reference proteome</keyword>
<evidence type="ECO:0000313" key="3">
    <source>
        <dbReference type="Proteomes" id="UP000822688"/>
    </source>
</evidence>
<accession>A0A8T0ITH6</accession>
<dbReference type="EMBL" id="CM026422">
    <property type="protein sequence ID" value="KAG0587024.1"/>
    <property type="molecule type" value="Genomic_DNA"/>
</dbReference>
<feature type="domain" description="ArsA/GET3 Anion-transporting ATPase-like" evidence="1">
    <location>
        <begin position="58"/>
        <end position="303"/>
    </location>
</feature>
<evidence type="ECO:0000313" key="2">
    <source>
        <dbReference type="EMBL" id="KAG0587024.1"/>
    </source>
</evidence>
<reference evidence="2" key="1">
    <citation type="submission" date="2020-06" db="EMBL/GenBank/DDBJ databases">
        <title>WGS assembly of Ceratodon purpureus strain R40.</title>
        <authorList>
            <person name="Carey S.B."/>
            <person name="Jenkins J."/>
            <person name="Shu S."/>
            <person name="Lovell J.T."/>
            <person name="Sreedasyam A."/>
            <person name="Maumus F."/>
            <person name="Tiley G.P."/>
            <person name="Fernandez-Pozo N."/>
            <person name="Barry K."/>
            <person name="Chen C."/>
            <person name="Wang M."/>
            <person name="Lipzen A."/>
            <person name="Daum C."/>
            <person name="Saski C.A."/>
            <person name="Payton A.C."/>
            <person name="Mcbreen J.C."/>
            <person name="Conrad R.E."/>
            <person name="Kollar L.M."/>
            <person name="Olsson S."/>
            <person name="Huttunen S."/>
            <person name="Landis J.B."/>
            <person name="Wickett N.J."/>
            <person name="Johnson M.G."/>
            <person name="Rensing S.A."/>
            <person name="Grimwood J."/>
            <person name="Schmutz J."/>
            <person name="Mcdaniel S.F."/>
        </authorList>
    </citation>
    <scope>NUCLEOTIDE SEQUENCE</scope>
    <source>
        <strain evidence="2">R40</strain>
    </source>
</reference>
<dbReference type="Proteomes" id="UP000822688">
    <property type="component" value="Chromosome 2"/>
</dbReference>